<feature type="region of interest" description="Disordered" evidence="1">
    <location>
        <begin position="1"/>
        <end position="23"/>
    </location>
</feature>
<comment type="caution">
    <text evidence="3">The sequence shown here is derived from an EMBL/GenBank/DDBJ whole genome shotgun (WGS) entry which is preliminary data.</text>
</comment>
<dbReference type="Pfam" id="PF19814">
    <property type="entry name" value="DUF6297"/>
    <property type="match status" value="1"/>
</dbReference>
<gene>
    <name evidence="3" type="ORF">EUA93_13780</name>
</gene>
<keyword evidence="4" id="KW-1185">Reference proteome</keyword>
<accession>A0A4Q2S4Y0</accession>
<feature type="transmembrane region" description="Helical" evidence="2">
    <location>
        <begin position="416"/>
        <end position="436"/>
    </location>
</feature>
<dbReference type="OrthoDB" id="3725302at2"/>
<sequence>MSTEVVPDPTEPIEPTEPTEVPSAREIRQEIRDWRRGRAELKWGEALSDAYVGLFCVVMIGAMAGNVVLNLRQLADETCTGSCGEVRSAAPWLVALAVALLALGMSRLLGPVFSPPASNSWVLSSPVDRGGLLRPGWLRTTALTAVGAALLLVAPAVLSGFAWHEAVVYLVAGSATALACVGVAALSQVHEDPISRWLTWLVTVVLWVVLGLSATHELERLPAVSPSLVLAVAVAMAVVAVLLAWRSATAVGKVSRRVLGQTEHLSPSLSGALSSVDLGLMYDVLLARRWGRGAHVRSHTGGPLGWGALVHRDFRRALRTPQPYVLLAGLVLVPYAAAEADAGRAVVLATTFAGVLGGPALCVGLRVVVRTQGLARMMPFRRQRLLLAHLVVPGAALMLFALATTPTLVDEVSGGGAVNLAIACGLSSIAATVRWITGKPPNYAAPMVSTPAGGAPTGIIFSVLRGFDVWAITALPLMFGQGGMLFSTIISIGVIAFLTSDGIQQPPQQPARQPSGKPTIR</sequence>
<feature type="transmembrane region" description="Helical" evidence="2">
    <location>
        <begin position="344"/>
        <end position="365"/>
    </location>
</feature>
<evidence type="ECO:0000313" key="3">
    <source>
        <dbReference type="EMBL" id="RYB95313.1"/>
    </source>
</evidence>
<feature type="transmembrane region" description="Helical" evidence="2">
    <location>
        <begin position="90"/>
        <end position="109"/>
    </location>
</feature>
<dbReference type="AlphaFoldDB" id="A0A4Q2S4Y0"/>
<dbReference type="RefSeq" id="WP_129400653.1">
    <property type="nucleotide sequence ID" value="NZ_SDWT01000001.1"/>
</dbReference>
<feature type="transmembrane region" description="Helical" evidence="2">
    <location>
        <begin position="385"/>
        <end position="404"/>
    </location>
</feature>
<proteinExistence type="predicted"/>
<feature type="transmembrane region" description="Helical" evidence="2">
    <location>
        <begin position="50"/>
        <end position="69"/>
    </location>
</feature>
<keyword evidence="2" id="KW-0812">Transmembrane</keyword>
<evidence type="ECO:0000313" key="4">
    <source>
        <dbReference type="Proteomes" id="UP000294071"/>
    </source>
</evidence>
<reference evidence="3 4" key="1">
    <citation type="submission" date="2019-01" db="EMBL/GenBank/DDBJ databases">
        <title>Novel species of Nocardioides.</title>
        <authorList>
            <person name="Liu Q."/>
            <person name="Xin Y.-H."/>
        </authorList>
    </citation>
    <scope>NUCLEOTIDE SEQUENCE [LARGE SCALE GENOMIC DNA]</scope>
    <source>
        <strain evidence="3 4">CGMCC 4.6882</strain>
    </source>
</reference>
<feature type="transmembrane region" description="Helical" evidence="2">
    <location>
        <begin position="470"/>
        <end position="498"/>
    </location>
</feature>
<name>A0A4Q2S4Y0_9ACTN</name>
<feature type="transmembrane region" description="Helical" evidence="2">
    <location>
        <begin position="443"/>
        <end position="464"/>
    </location>
</feature>
<evidence type="ECO:0000256" key="2">
    <source>
        <dbReference type="SAM" id="Phobius"/>
    </source>
</evidence>
<feature type="transmembrane region" description="Helical" evidence="2">
    <location>
        <begin position="166"/>
        <end position="185"/>
    </location>
</feature>
<organism evidence="3 4">
    <name type="scientific">Nocardioides oleivorans</name>
    <dbReference type="NCBI Taxonomy" id="273676"/>
    <lineage>
        <taxon>Bacteria</taxon>
        <taxon>Bacillati</taxon>
        <taxon>Actinomycetota</taxon>
        <taxon>Actinomycetes</taxon>
        <taxon>Propionibacteriales</taxon>
        <taxon>Nocardioidaceae</taxon>
        <taxon>Nocardioides</taxon>
    </lineage>
</organism>
<dbReference type="EMBL" id="SDWT01000001">
    <property type="protein sequence ID" value="RYB95313.1"/>
    <property type="molecule type" value="Genomic_DNA"/>
</dbReference>
<keyword evidence="2" id="KW-1133">Transmembrane helix</keyword>
<evidence type="ECO:0000256" key="1">
    <source>
        <dbReference type="SAM" id="MobiDB-lite"/>
    </source>
</evidence>
<feature type="transmembrane region" description="Helical" evidence="2">
    <location>
        <begin position="136"/>
        <end position="154"/>
    </location>
</feature>
<feature type="transmembrane region" description="Helical" evidence="2">
    <location>
        <begin position="197"/>
        <end position="215"/>
    </location>
</feature>
<protein>
    <submittedName>
        <fullName evidence="3">Uncharacterized protein</fullName>
    </submittedName>
</protein>
<feature type="transmembrane region" description="Helical" evidence="2">
    <location>
        <begin position="227"/>
        <end position="245"/>
    </location>
</feature>
<dbReference type="InterPro" id="IPR046264">
    <property type="entry name" value="DUF6297"/>
</dbReference>
<dbReference type="Proteomes" id="UP000294071">
    <property type="component" value="Unassembled WGS sequence"/>
</dbReference>
<keyword evidence="2" id="KW-0472">Membrane</keyword>